<dbReference type="InterPro" id="IPR013325">
    <property type="entry name" value="RNA_pol_sigma_r2"/>
</dbReference>
<dbReference type="EMBL" id="LPUR01000001">
    <property type="protein sequence ID" value="KXH85958.1"/>
    <property type="molecule type" value="Genomic_DNA"/>
</dbReference>
<dbReference type="GO" id="GO:0003700">
    <property type="term" value="F:DNA-binding transcription factor activity"/>
    <property type="evidence" value="ECO:0007669"/>
    <property type="project" value="InterPro"/>
</dbReference>
<comment type="caution">
    <text evidence="1">The sequence shown here is derived from an EMBL/GenBank/DDBJ whole genome shotgun (WGS) entry which is preliminary data.</text>
</comment>
<evidence type="ECO:0000313" key="2">
    <source>
        <dbReference type="Proteomes" id="UP000070513"/>
    </source>
</evidence>
<accession>A0A135WM08</accession>
<dbReference type="SUPFAM" id="SSF88946">
    <property type="entry name" value="Sigma2 domain of RNA polymerase sigma factors"/>
    <property type="match status" value="1"/>
</dbReference>
<dbReference type="GO" id="GO:0006352">
    <property type="term" value="P:DNA-templated transcription initiation"/>
    <property type="evidence" value="ECO:0007669"/>
    <property type="project" value="InterPro"/>
</dbReference>
<dbReference type="OrthoDB" id="1163416at2"/>
<dbReference type="AlphaFoldDB" id="A0A135WM08"/>
<name>A0A135WM08_9FLAO</name>
<reference evidence="1 2" key="2">
    <citation type="journal article" date="2016" name="Genome Announc.">
        <title>Draft Genome Sequence of a Biocontrol Rhizobacterium, Chryseobacterium kwangjuense Strain KJ1R5, Isolated from Pepper (Capsicum annuum).</title>
        <authorList>
            <person name="Jeong J.J."/>
            <person name="Park H."/>
            <person name="Park B.H."/>
            <person name="Mannaa M."/>
            <person name="Sang M.K."/>
            <person name="Choi I.G."/>
            <person name="Kim K.D."/>
        </authorList>
    </citation>
    <scope>NUCLEOTIDE SEQUENCE [LARGE SCALE GENOMIC DNA]</scope>
    <source>
        <strain evidence="1 2">KJ1R5</strain>
    </source>
</reference>
<evidence type="ECO:0008006" key="3">
    <source>
        <dbReference type="Google" id="ProtNLM"/>
    </source>
</evidence>
<evidence type="ECO:0000313" key="1">
    <source>
        <dbReference type="EMBL" id="KXH85958.1"/>
    </source>
</evidence>
<gene>
    <name evidence="1" type="ORF">AU378_09570</name>
</gene>
<dbReference type="Gene3D" id="1.10.1740.10">
    <property type="match status" value="1"/>
</dbReference>
<dbReference type="RefSeq" id="WP_062650294.1">
    <property type="nucleotide sequence ID" value="NZ_LPUR01000001.1"/>
</dbReference>
<sequence>MDRKKTNALAVADFKKDSNTAFGILYEGYFGYTKKFVLNNSGSMEDAEDIFQDALVILYEKLYFDQFNASGCLGSYVMGISKNLWLKKLRNKDFTIEITENYYAHHQEEIDAAIENEIHYWDRLGAYINSISTHCKNLIQDIFMKNKSIEEIQTQYQYTSKHNAQNQKHKCVEQIRKIKEKDILNTD</sequence>
<protein>
    <recommendedName>
        <fullName evidence="3">RNA polymerase subunit sigma-70</fullName>
    </recommendedName>
</protein>
<reference evidence="2" key="1">
    <citation type="submission" date="2015-12" db="EMBL/GenBank/DDBJ databases">
        <title>Genome sequence of a biocontrol rhizobacterium Chryseobacterium kwangjuense strain KJ1R5 isolated from pepper (Capsicum annuum L.).</title>
        <authorList>
            <person name="Jeong J.-J."/>
            <person name="Park H."/>
            <person name="Mannaa M."/>
            <person name="Sang M.K."/>
            <person name="Choi I.-G."/>
            <person name="Kim K.D."/>
        </authorList>
    </citation>
    <scope>NUCLEOTIDE SEQUENCE [LARGE SCALE GENOMIC DNA]</scope>
    <source>
        <strain evidence="2">KJ1R5</strain>
    </source>
</reference>
<proteinExistence type="predicted"/>
<organism evidence="1 2">
    <name type="scientific">Chryseobacterium kwangjuense</name>
    <dbReference type="NCBI Taxonomy" id="267125"/>
    <lineage>
        <taxon>Bacteria</taxon>
        <taxon>Pseudomonadati</taxon>
        <taxon>Bacteroidota</taxon>
        <taxon>Flavobacteriia</taxon>
        <taxon>Flavobacteriales</taxon>
        <taxon>Weeksellaceae</taxon>
        <taxon>Chryseobacterium group</taxon>
        <taxon>Chryseobacterium</taxon>
    </lineage>
</organism>
<dbReference type="Proteomes" id="UP000070513">
    <property type="component" value="Unassembled WGS sequence"/>
</dbReference>